<feature type="binding site" evidence="20">
    <location>
        <begin position="8"/>
        <end position="11"/>
    </location>
    <ligand>
        <name>UDP-N-acetyl-alpha-D-glucosamine</name>
        <dbReference type="ChEBI" id="CHEBI:57705"/>
    </ligand>
</feature>
<dbReference type="CDD" id="cd02540">
    <property type="entry name" value="GT2_GlmU_N_bac"/>
    <property type="match status" value="1"/>
</dbReference>
<dbReference type="Proteomes" id="UP000465601">
    <property type="component" value="Unassembled WGS sequence"/>
</dbReference>
<name>A0A833HQG1_9FIRM</name>
<feature type="binding site" evidence="20">
    <location>
        <position position="72"/>
    </location>
    <ligand>
        <name>UDP-N-acetyl-alpha-D-glucosamine</name>
        <dbReference type="ChEBI" id="CHEBI:57705"/>
    </ligand>
</feature>
<evidence type="ECO:0000256" key="15">
    <source>
        <dbReference type="ARBA" id="ARBA00023315"/>
    </source>
</evidence>
<dbReference type="InterPro" id="IPR011004">
    <property type="entry name" value="Trimer_LpxA-like_sf"/>
</dbReference>
<evidence type="ECO:0000256" key="14">
    <source>
        <dbReference type="ARBA" id="ARBA00023268"/>
    </source>
</evidence>
<feature type="domain" description="Nucleotidyl transferase" evidence="21">
    <location>
        <begin position="4"/>
        <end position="221"/>
    </location>
</feature>
<dbReference type="NCBIfam" id="NF010934">
    <property type="entry name" value="PRK14354.1"/>
    <property type="match status" value="1"/>
</dbReference>
<dbReference type="EC" id="2.3.1.157" evidence="20"/>
<keyword evidence="16 20" id="KW-0961">Cell wall biogenesis/degradation</keyword>
<dbReference type="Gene3D" id="3.90.550.10">
    <property type="entry name" value="Spore Coat Polysaccharide Biosynthesis Protein SpsA, Chain A"/>
    <property type="match status" value="1"/>
</dbReference>
<evidence type="ECO:0000256" key="12">
    <source>
        <dbReference type="ARBA" id="ARBA00022960"/>
    </source>
</evidence>
<evidence type="ECO:0000256" key="20">
    <source>
        <dbReference type="HAMAP-Rule" id="MF_01631"/>
    </source>
</evidence>
<evidence type="ECO:0000256" key="11">
    <source>
        <dbReference type="ARBA" id="ARBA00022842"/>
    </source>
</evidence>
<keyword evidence="11 20" id="KW-0460">Magnesium</keyword>
<feature type="binding site" evidence="20">
    <location>
        <position position="364"/>
    </location>
    <ligand>
        <name>UDP-N-acetyl-alpha-D-glucosamine</name>
        <dbReference type="ChEBI" id="CHEBI:57705"/>
    </ligand>
</feature>
<feature type="binding site" evidence="20">
    <location>
        <begin position="77"/>
        <end position="78"/>
    </location>
    <ligand>
        <name>UDP-N-acetyl-alpha-D-glucosamine</name>
        <dbReference type="ChEBI" id="CHEBI:57705"/>
    </ligand>
</feature>
<dbReference type="GO" id="GO:0019134">
    <property type="term" value="F:glucosamine-1-phosphate N-acetyltransferase activity"/>
    <property type="evidence" value="ECO:0007669"/>
    <property type="project" value="UniProtKB-UniRule"/>
</dbReference>
<keyword evidence="7 20" id="KW-0808">Transferase</keyword>
<evidence type="ECO:0000256" key="13">
    <source>
        <dbReference type="ARBA" id="ARBA00022984"/>
    </source>
</evidence>
<evidence type="ECO:0000256" key="5">
    <source>
        <dbReference type="ARBA" id="ARBA00007947"/>
    </source>
</evidence>
<dbReference type="HAMAP" id="MF_01631">
    <property type="entry name" value="GlmU"/>
    <property type="match status" value="1"/>
</dbReference>
<evidence type="ECO:0000256" key="19">
    <source>
        <dbReference type="ARBA" id="ARBA00049628"/>
    </source>
</evidence>
<comment type="catalytic activity">
    <reaction evidence="17 20">
        <text>alpha-D-glucosamine 1-phosphate + acetyl-CoA = N-acetyl-alpha-D-glucosamine 1-phosphate + CoA + H(+)</text>
        <dbReference type="Rhea" id="RHEA:13725"/>
        <dbReference type="ChEBI" id="CHEBI:15378"/>
        <dbReference type="ChEBI" id="CHEBI:57287"/>
        <dbReference type="ChEBI" id="CHEBI:57288"/>
        <dbReference type="ChEBI" id="CHEBI:57776"/>
        <dbReference type="ChEBI" id="CHEBI:58516"/>
        <dbReference type="EC" id="2.3.1.157"/>
    </reaction>
</comment>
<dbReference type="GO" id="GO:0008360">
    <property type="term" value="P:regulation of cell shape"/>
    <property type="evidence" value="ECO:0007669"/>
    <property type="project" value="UniProtKB-KW"/>
</dbReference>
<comment type="cofactor">
    <cofactor evidence="20">
        <name>Mg(2+)</name>
        <dbReference type="ChEBI" id="CHEBI:18420"/>
    </cofactor>
    <text evidence="20">Binds 1 Mg(2+) ion per subunit.</text>
</comment>
<feature type="binding site" evidence="20">
    <location>
        <position position="331"/>
    </location>
    <ligand>
        <name>UDP-N-acetyl-alpha-D-glucosamine</name>
        <dbReference type="ChEBI" id="CHEBI:57705"/>
    </ligand>
</feature>
<dbReference type="Gene3D" id="2.160.10.10">
    <property type="entry name" value="Hexapeptide repeat proteins"/>
    <property type="match status" value="1"/>
</dbReference>
<comment type="pathway">
    <text evidence="3 20">Nucleotide-sugar biosynthesis; UDP-N-acetyl-alpha-D-glucosamine biosynthesis; UDP-N-acetyl-alpha-D-glucosamine from N-acetyl-alpha-D-glucosamine 1-phosphate: step 1/1.</text>
</comment>
<dbReference type="EMBL" id="WBZB01000012">
    <property type="protein sequence ID" value="KAB3531844.1"/>
    <property type="molecule type" value="Genomic_DNA"/>
</dbReference>
<dbReference type="UniPathway" id="UPA00113">
    <property type="reaction ID" value="UER00532"/>
</dbReference>
<dbReference type="RefSeq" id="WP_151865024.1">
    <property type="nucleotide sequence ID" value="NZ_WBZB01000012.1"/>
</dbReference>
<comment type="pathway">
    <text evidence="20">Bacterial outer membrane biogenesis; LPS lipid A biosynthesis.</text>
</comment>
<comment type="catalytic activity">
    <reaction evidence="18 20">
        <text>N-acetyl-alpha-D-glucosamine 1-phosphate + UTP + H(+) = UDP-N-acetyl-alpha-D-glucosamine + diphosphate</text>
        <dbReference type="Rhea" id="RHEA:13509"/>
        <dbReference type="ChEBI" id="CHEBI:15378"/>
        <dbReference type="ChEBI" id="CHEBI:33019"/>
        <dbReference type="ChEBI" id="CHEBI:46398"/>
        <dbReference type="ChEBI" id="CHEBI:57705"/>
        <dbReference type="ChEBI" id="CHEBI:57776"/>
        <dbReference type="EC" id="2.7.7.23"/>
    </reaction>
</comment>
<keyword evidence="8 20" id="KW-0548">Nucleotidyltransferase</keyword>
<accession>A0A833HQG1</accession>
<feature type="binding site" evidence="20">
    <location>
        <position position="349"/>
    </location>
    <ligand>
        <name>UDP-N-acetyl-alpha-D-glucosamine</name>
        <dbReference type="ChEBI" id="CHEBI:57705"/>
    </ligand>
</feature>
<feature type="region of interest" description="Linker" evidence="20">
    <location>
        <begin position="229"/>
        <end position="249"/>
    </location>
</feature>
<feature type="binding site" evidence="20">
    <location>
        <position position="22"/>
    </location>
    <ligand>
        <name>UDP-N-acetyl-alpha-D-glucosamine</name>
        <dbReference type="ChEBI" id="CHEBI:57705"/>
    </ligand>
</feature>
<dbReference type="InterPro" id="IPR038009">
    <property type="entry name" value="GlmU_C_LbH"/>
</dbReference>
<dbReference type="PANTHER" id="PTHR43584">
    <property type="entry name" value="NUCLEOTIDYL TRANSFERASE"/>
    <property type="match status" value="1"/>
</dbReference>
<sequence length="455" mass="49626">MKLKAIILAAGEGKRMKSRIPKVLHKLCGQGMLAHVIEAAEGSQVSETIVVIGHGADEVKSTLKAEIRTVLQKEQLGTGHAVMMAQQYIEDEGNVIVLYGDGPLITEDTLNSLIDYHNKGCYSATVLTTDLSNPQGYGRIIRNNDLELERIVEDKDANPQEKEVKEINSGIYCFSSKELKNALPLLKSNNAQGEYYLTDVLAIIKNMGKKVGLFQTDKYEDIMAANSRDQLSDLEAIMRKRINQKHMENGVTIIDPANTYIEKKVKIGIDTTIYPGAILEGKTIIGEGCKIGPNSHIIDSVIEDHVEIDKSTIKESSVKSNSTIGPYAYLRPGSRIGNNVKIGDFVEVKNSVIGDNSKASHLAYIGDAEVGKGVNIGCGVIFVNYDGVNKHKTIIEDNAFIGSNSNLVAPVKVNENGYVASGSTITKEVPKGALAIARSRQENKEGWAEKKNQKK</sequence>
<dbReference type="GO" id="GO:0009245">
    <property type="term" value="P:lipid A biosynthetic process"/>
    <property type="evidence" value="ECO:0007669"/>
    <property type="project" value="UniProtKB-UniRule"/>
</dbReference>
<keyword evidence="14 20" id="KW-0511">Multifunctional enzyme</keyword>
<feature type="binding site" evidence="20">
    <location>
        <position position="101"/>
    </location>
    <ligand>
        <name>Mg(2+)</name>
        <dbReference type="ChEBI" id="CHEBI:18420"/>
    </ligand>
</feature>
<evidence type="ECO:0000256" key="1">
    <source>
        <dbReference type="ARBA" id="ARBA00004496"/>
    </source>
</evidence>
<evidence type="ECO:0000256" key="6">
    <source>
        <dbReference type="ARBA" id="ARBA00022490"/>
    </source>
</evidence>
<dbReference type="SUPFAM" id="SSF51161">
    <property type="entry name" value="Trimeric LpxA-like enzymes"/>
    <property type="match status" value="1"/>
</dbReference>
<dbReference type="EC" id="2.7.7.23" evidence="20"/>
<dbReference type="OrthoDB" id="9775031at2"/>
<feature type="binding site" evidence="20">
    <location>
        <position position="421"/>
    </location>
    <ligand>
        <name>acetyl-CoA</name>
        <dbReference type="ChEBI" id="CHEBI:57288"/>
    </ligand>
</feature>
<feature type="binding site" evidence="20">
    <location>
        <position position="403"/>
    </location>
    <ligand>
        <name>acetyl-CoA</name>
        <dbReference type="ChEBI" id="CHEBI:57288"/>
    </ligand>
</feature>
<evidence type="ECO:0000256" key="16">
    <source>
        <dbReference type="ARBA" id="ARBA00023316"/>
    </source>
</evidence>
<dbReference type="Pfam" id="PF00132">
    <property type="entry name" value="Hexapep"/>
    <property type="match status" value="2"/>
</dbReference>
<dbReference type="UniPathway" id="UPA00973"/>
<dbReference type="InterPro" id="IPR001451">
    <property type="entry name" value="Hexapep"/>
</dbReference>
<reference evidence="22 23" key="1">
    <citation type="submission" date="2019-10" db="EMBL/GenBank/DDBJ databases">
        <title>Alkaliphilus serpentinus sp. nov. and Alkaliphilus pronyensis sp. nov., two novel anaerobic alkaliphilic species isolated from the serpentinized-hosted hydrothermal field of the Prony Bay (New Caledonia).</title>
        <authorList>
            <person name="Postec A."/>
        </authorList>
    </citation>
    <scope>NUCLEOTIDE SEQUENCE [LARGE SCALE GENOMIC DNA]</scope>
    <source>
        <strain evidence="22 23">LacT</strain>
    </source>
</reference>
<evidence type="ECO:0000313" key="23">
    <source>
        <dbReference type="Proteomes" id="UP000465601"/>
    </source>
</evidence>
<feature type="binding site" evidence="20">
    <location>
        <position position="438"/>
    </location>
    <ligand>
        <name>acetyl-CoA</name>
        <dbReference type="ChEBI" id="CHEBI:57288"/>
    </ligand>
</feature>
<feature type="binding site" evidence="20">
    <location>
        <position position="168"/>
    </location>
    <ligand>
        <name>UDP-N-acetyl-alpha-D-glucosamine</name>
        <dbReference type="ChEBI" id="CHEBI:57705"/>
    </ligand>
</feature>
<dbReference type="PANTHER" id="PTHR43584:SF3">
    <property type="entry name" value="BIFUNCTIONAL PROTEIN GLMU"/>
    <property type="match status" value="1"/>
</dbReference>
<feature type="binding site" evidence="20">
    <location>
        <position position="138"/>
    </location>
    <ligand>
        <name>UDP-N-acetyl-alpha-D-glucosamine</name>
        <dbReference type="ChEBI" id="CHEBI:57705"/>
    </ligand>
</feature>
<evidence type="ECO:0000256" key="17">
    <source>
        <dbReference type="ARBA" id="ARBA00048247"/>
    </source>
</evidence>
<dbReference type="InterPro" id="IPR005882">
    <property type="entry name" value="Bifunctional_GlmU"/>
</dbReference>
<dbReference type="InterPro" id="IPR005835">
    <property type="entry name" value="NTP_transferase_dom"/>
</dbReference>
<evidence type="ECO:0000256" key="8">
    <source>
        <dbReference type="ARBA" id="ARBA00022695"/>
    </source>
</evidence>
<comment type="subunit">
    <text evidence="20">Homotrimer.</text>
</comment>
<feature type="binding site" evidence="20">
    <location>
        <position position="153"/>
    </location>
    <ligand>
        <name>UDP-N-acetyl-alpha-D-glucosamine</name>
        <dbReference type="ChEBI" id="CHEBI:57705"/>
    </ligand>
</feature>
<keyword evidence="6 20" id="KW-0963">Cytoplasm</keyword>
<feature type="region of interest" description="N-acetyltransferase" evidence="20">
    <location>
        <begin position="250"/>
        <end position="455"/>
    </location>
</feature>
<feature type="region of interest" description="Pyrophosphorylase" evidence="20">
    <location>
        <begin position="1"/>
        <end position="228"/>
    </location>
</feature>
<dbReference type="GO" id="GO:0000287">
    <property type="term" value="F:magnesium ion binding"/>
    <property type="evidence" value="ECO:0007669"/>
    <property type="project" value="UniProtKB-UniRule"/>
</dbReference>
<keyword evidence="23" id="KW-1185">Reference proteome</keyword>
<dbReference type="GO" id="GO:0071555">
    <property type="term" value="P:cell wall organization"/>
    <property type="evidence" value="ECO:0007669"/>
    <property type="project" value="UniProtKB-KW"/>
</dbReference>
<evidence type="ECO:0000256" key="4">
    <source>
        <dbReference type="ARBA" id="ARBA00007707"/>
    </source>
</evidence>
<dbReference type="GO" id="GO:0016020">
    <property type="term" value="C:membrane"/>
    <property type="evidence" value="ECO:0007669"/>
    <property type="project" value="GOC"/>
</dbReference>
<evidence type="ECO:0000256" key="10">
    <source>
        <dbReference type="ARBA" id="ARBA00022737"/>
    </source>
</evidence>
<dbReference type="GO" id="GO:0006048">
    <property type="term" value="P:UDP-N-acetylglucosamine biosynthetic process"/>
    <property type="evidence" value="ECO:0007669"/>
    <property type="project" value="UniProtKB-UniPathway"/>
</dbReference>
<gene>
    <name evidence="20 22" type="primary">glmU</name>
    <name evidence="22" type="ORF">F8153_03755</name>
</gene>
<proteinExistence type="inferred from homology"/>
<dbReference type="GO" id="GO:0005737">
    <property type="term" value="C:cytoplasm"/>
    <property type="evidence" value="ECO:0007669"/>
    <property type="project" value="UniProtKB-SubCell"/>
</dbReference>
<keyword evidence="13 20" id="KW-0573">Peptidoglycan synthesis</keyword>
<keyword evidence="12 20" id="KW-0133">Cell shape</keyword>
<evidence type="ECO:0000256" key="7">
    <source>
        <dbReference type="ARBA" id="ARBA00022679"/>
    </source>
</evidence>
<dbReference type="CDD" id="cd03353">
    <property type="entry name" value="LbH_GlmU_C"/>
    <property type="match status" value="1"/>
</dbReference>
<keyword evidence="10 20" id="KW-0677">Repeat</keyword>
<feature type="binding site" evidence="20">
    <location>
        <position position="375"/>
    </location>
    <ligand>
        <name>UDP-N-acetyl-alpha-D-glucosamine</name>
        <dbReference type="ChEBI" id="CHEBI:57705"/>
    </ligand>
</feature>
<dbReference type="Pfam" id="PF00483">
    <property type="entry name" value="NTP_transferase"/>
    <property type="match status" value="1"/>
</dbReference>
<evidence type="ECO:0000256" key="2">
    <source>
        <dbReference type="ARBA" id="ARBA00005166"/>
    </source>
</evidence>
<comment type="subcellular location">
    <subcellularLocation>
        <location evidence="1 20">Cytoplasm</location>
    </subcellularLocation>
</comment>
<dbReference type="GO" id="GO:0003977">
    <property type="term" value="F:UDP-N-acetylglucosamine diphosphorylase activity"/>
    <property type="evidence" value="ECO:0007669"/>
    <property type="project" value="UniProtKB-UniRule"/>
</dbReference>
<evidence type="ECO:0000256" key="3">
    <source>
        <dbReference type="ARBA" id="ARBA00005208"/>
    </source>
</evidence>
<dbReference type="AlphaFoldDB" id="A0A833HQG1"/>
<dbReference type="SUPFAM" id="SSF53448">
    <property type="entry name" value="Nucleotide-diphospho-sugar transferases"/>
    <property type="match status" value="1"/>
</dbReference>
<evidence type="ECO:0000256" key="9">
    <source>
        <dbReference type="ARBA" id="ARBA00022723"/>
    </source>
</evidence>
<dbReference type="NCBIfam" id="TIGR01173">
    <property type="entry name" value="glmU"/>
    <property type="match status" value="1"/>
</dbReference>
<protein>
    <recommendedName>
        <fullName evidence="20">Bifunctional protein GlmU</fullName>
    </recommendedName>
    <domain>
        <recommendedName>
            <fullName evidence="20">UDP-N-acetylglucosamine pyrophosphorylase</fullName>
            <ecNumber evidence="20">2.7.7.23</ecNumber>
        </recommendedName>
        <alternativeName>
            <fullName evidence="20">N-acetylglucosamine-1-phosphate uridyltransferase</fullName>
        </alternativeName>
    </domain>
    <domain>
        <recommendedName>
            <fullName evidence="20">Glucosamine-1-phosphate N-acetyltransferase</fullName>
            <ecNumber evidence="20">2.3.1.157</ecNumber>
        </recommendedName>
    </domain>
</protein>
<feature type="binding site" evidence="20">
    <location>
        <begin position="384"/>
        <end position="385"/>
    </location>
    <ligand>
        <name>acetyl-CoA</name>
        <dbReference type="ChEBI" id="CHEBI:57288"/>
    </ligand>
</feature>
<dbReference type="GO" id="GO:0009252">
    <property type="term" value="P:peptidoglycan biosynthetic process"/>
    <property type="evidence" value="ECO:0007669"/>
    <property type="project" value="UniProtKB-UniRule"/>
</dbReference>
<evidence type="ECO:0000259" key="21">
    <source>
        <dbReference type="Pfam" id="PF00483"/>
    </source>
</evidence>
<keyword evidence="9 20" id="KW-0479">Metal-binding</keyword>
<organism evidence="22 23">
    <name type="scientific">Alkaliphilus serpentinus</name>
    <dbReference type="NCBI Taxonomy" id="1482731"/>
    <lineage>
        <taxon>Bacteria</taxon>
        <taxon>Bacillati</taxon>
        <taxon>Bacillota</taxon>
        <taxon>Clostridia</taxon>
        <taxon>Peptostreptococcales</taxon>
        <taxon>Natronincolaceae</taxon>
        <taxon>Alkaliphilus</taxon>
    </lineage>
</organism>
<evidence type="ECO:0000256" key="18">
    <source>
        <dbReference type="ARBA" id="ARBA00048493"/>
    </source>
</evidence>
<comment type="similarity">
    <text evidence="4 20">In the C-terminal section; belongs to the transferase hexapeptide repeat family.</text>
</comment>
<dbReference type="InterPro" id="IPR029044">
    <property type="entry name" value="Nucleotide-diphossugar_trans"/>
</dbReference>
<dbReference type="GO" id="GO:0000902">
    <property type="term" value="P:cell morphogenesis"/>
    <property type="evidence" value="ECO:0007669"/>
    <property type="project" value="UniProtKB-UniRule"/>
</dbReference>
<comment type="function">
    <text evidence="19 20">Catalyzes the last two sequential reactions in the de novo biosynthetic pathway for UDP-N-acetylglucosamine (UDP-GlcNAc). The C-terminal domain catalyzes the transfer of acetyl group from acetyl coenzyme A to glucosamine-1-phosphate (GlcN-1-P) to produce N-acetylglucosamine-1-phosphate (GlcNAc-1-P), which is converted into UDP-GlcNAc by the transfer of uridine 5-monophosphate (from uridine 5-triphosphate), a reaction catalyzed by the N-terminal domain.</text>
</comment>
<comment type="caution">
    <text evidence="22">The sequence shown here is derived from an EMBL/GenBank/DDBJ whole genome shotgun (WGS) entry which is preliminary data.</text>
</comment>
<comment type="similarity">
    <text evidence="5 20">In the N-terminal section; belongs to the N-acetylglucosamine-1-phosphate uridyltransferase family.</text>
</comment>
<dbReference type="InterPro" id="IPR050065">
    <property type="entry name" value="GlmU-like"/>
</dbReference>
<comment type="pathway">
    <text evidence="2 20">Nucleotide-sugar biosynthesis; UDP-N-acetyl-alpha-D-glucosamine biosynthesis; N-acetyl-alpha-D-glucosamine 1-phosphate from alpha-D-glucosamine 6-phosphate (route II): step 2/2.</text>
</comment>
<feature type="binding site" evidence="20">
    <location>
        <begin position="99"/>
        <end position="101"/>
    </location>
    <ligand>
        <name>UDP-N-acetyl-alpha-D-glucosamine</name>
        <dbReference type="ChEBI" id="CHEBI:57705"/>
    </ligand>
</feature>
<feature type="binding site" evidence="20">
    <location>
        <position position="226"/>
    </location>
    <ligand>
        <name>Mg(2+)</name>
        <dbReference type="ChEBI" id="CHEBI:18420"/>
    </ligand>
</feature>
<evidence type="ECO:0000313" key="22">
    <source>
        <dbReference type="EMBL" id="KAB3531844.1"/>
    </source>
</evidence>
<feature type="active site" description="Proton acceptor" evidence="20">
    <location>
        <position position="361"/>
    </location>
</feature>
<comment type="caution">
    <text evidence="20">Lacks conserved residue(s) required for the propagation of feature annotation.</text>
</comment>
<feature type="binding site" evidence="20">
    <location>
        <position position="226"/>
    </location>
    <ligand>
        <name>UDP-N-acetyl-alpha-D-glucosamine</name>
        <dbReference type="ChEBI" id="CHEBI:57705"/>
    </ligand>
</feature>
<keyword evidence="15 20" id="KW-0012">Acyltransferase</keyword>